<evidence type="ECO:0000313" key="2">
    <source>
        <dbReference type="Proteomes" id="UP001176941"/>
    </source>
</evidence>
<reference evidence="1" key="1">
    <citation type="submission" date="2023-04" db="EMBL/GenBank/DDBJ databases">
        <authorList>
            <consortium name="ELIXIR-Norway"/>
        </authorList>
    </citation>
    <scope>NUCLEOTIDE SEQUENCE [LARGE SCALE GENOMIC DNA]</scope>
</reference>
<dbReference type="EMBL" id="OX459942">
    <property type="protein sequence ID" value="CAI9177351.1"/>
    <property type="molecule type" value="Genomic_DNA"/>
</dbReference>
<protein>
    <submittedName>
        <fullName evidence="1">Uncharacterized protein</fullName>
    </submittedName>
</protein>
<accession>A0ABN8ZWJ4</accession>
<evidence type="ECO:0000313" key="1">
    <source>
        <dbReference type="EMBL" id="CAI9177351.1"/>
    </source>
</evidence>
<proteinExistence type="predicted"/>
<name>A0ABN8ZWJ4_RANTA</name>
<organism evidence="1 2">
    <name type="scientific">Rangifer tarandus platyrhynchus</name>
    <name type="common">Svalbard reindeer</name>
    <dbReference type="NCBI Taxonomy" id="3082113"/>
    <lineage>
        <taxon>Eukaryota</taxon>
        <taxon>Metazoa</taxon>
        <taxon>Chordata</taxon>
        <taxon>Craniata</taxon>
        <taxon>Vertebrata</taxon>
        <taxon>Euteleostomi</taxon>
        <taxon>Mammalia</taxon>
        <taxon>Eutheria</taxon>
        <taxon>Laurasiatheria</taxon>
        <taxon>Artiodactyla</taxon>
        <taxon>Ruminantia</taxon>
        <taxon>Pecora</taxon>
        <taxon>Cervidae</taxon>
        <taxon>Odocoileinae</taxon>
        <taxon>Rangifer</taxon>
    </lineage>
</organism>
<gene>
    <name evidence="1" type="ORF">MRATA1EN1_LOCUS26313</name>
</gene>
<keyword evidence="2" id="KW-1185">Reference proteome</keyword>
<sequence>MVHGARFCRVKSFTDTALEAGGLWGAPCGHRGLPYFSDHVAAASLSASKSRQKPDLGLLTLNTKGLLDNTSDSWSAGLNFESLEASREREKSERGMEPAVSSIQGTERGGSFLFRNADSDVRCGLMNLEGQVADDQQTCEPVWMTESLKVINLSHYDYDRLESVSPGVPLVVCPLHDSESLEEGSSLNRSPALGSVSRKRTTCVVRKTGLASPSSLVSGTVGGPLRPQCSVTPSDPAGRWAPVFLLPLLADFCVDRCALLAAVRPSWQEDSSLPSQK</sequence>
<dbReference type="Proteomes" id="UP001176941">
    <property type="component" value="Chromosome 6"/>
</dbReference>